<evidence type="ECO:0000259" key="3">
    <source>
        <dbReference type="Pfam" id="PF07859"/>
    </source>
</evidence>
<sequence length="349" mass="37863">MEYDTKEKIAPLGILTEEFKEVSTNQPSSQPSSPSPSDRALMDAARIASQPPATPTEYSIKIPMRDGHLSEARVHKPPSSSPGTKTPLLVLLFGGGFMFGDCDQLTPYARLASSLLDITVLNLSYRRAPEHPFPTAPHDVWDAVQWITRHADTTLDVDLPSGFVIGGISAGGNLAAVTAQKTLDHNLSPPLTGVWLSIPWLLEPPIVPPPFRDVFFSREQAASAPGLDRKAMDLFNEAYAPELTSADFSPFNSATAHAGMPPTFVQVCGADPLRDDGLIYARALRERGVDARVVAYAGVPHLFPDFFRMEAFQKFHFDVLEGLARLFGREVGAGEIEAALADSPFAPEV</sequence>
<evidence type="ECO:0000313" key="5">
    <source>
        <dbReference type="Proteomes" id="UP000781932"/>
    </source>
</evidence>
<reference evidence="4" key="2">
    <citation type="submission" date="2020-11" db="EMBL/GenBank/DDBJ databases">
        <title>Whole genome sequencing of Colletotrichum sp.</title>
        <authorList>
            <person name="Li H."/>
        </authorList>
    </citation>
    <scope>NUCLEOTIDE SEQUENCE</scope>
    <source>
        <strain evidence="4">CkLH20</strain>
    </source>
</reference>
<dbReference type="OrthoDB" id="408631at2759"/>
<evidence type="ECO:0000256" key="2">
    <source>
        <dbReference type="SAM" id="MobiDB-lite"/>
    </source>
</evidence>
<dbReference type="GO" id="GO:0016787">
    <property type="term" value="F:hydrolase activity"/>
    <property type="evidence" value="ECO:0007669"/>
    <property type="project" value="UniProtKB-KW"/>
</dbReference>
<keyword evidence="5" id="KW-1185">Reference proteome</keyword>
<dbReference type="Gene3D" id="3.40.50.1820">
    <property type="entry name" value="alpha/beta hydrolase"/>
    <property type="match status" value="1"/>
</dbReference>
<dbReference type="AlphaFoldDB" id="A0A9P6LQM0"/>
<reference evidence="4" key="1">
    <citation type="submission" date="2020-03" db="EMBL/GenBank/DDBJ databases">
        <authorList>
            <person name="He L."/>
        </authorList>
    </citation>
    <scope>NUCLEOTIDE SEQUENCE</scope>
    <source>
        <strain evidence="4">CkLH20</strain>
    </source>
</reference>
<keyword evidence="1" id="KW-0378">Hydrolase</keyword>
<dbReference type="Pfam" id="PF07859">
    <property type="entry name" value="Abhydrolase_3"/>
    <property type="match status" value="1"/>
</dbReference>
<organism evidence="4 5">
    <name type="scientific">Colletotrichum karsti</name>
    <dbReference type="NCBI Taxonomy" id="1095194"/>
    <lineage>
        <taxon>Eukaryota</taxon>
        <taxon>Fungi</taxon>
        <taxon>Dikarya</taxon>
        <taxon>Ascomycota</taxon>
        <taxon>Pezizomycotina</taxon>
        <taxon>Sordariomycetes</taxon>
        <taxon>Hypocreomycetidae</taxon>
        <taxon>Glomerellales</taxon>
        <taxon>Glomerellaceae</taxon>
        <taxon>Colletotrichum</taxon>
        <taxon>Colletotrichum boninense species complex</taxon>
    </lineage>
</organism>
<protein>
    <recommendedName>
        <fullName evidence="3">Alpha/beta hydrolase fold-3 domain-containing protein</fullName>
    </recommendedName>
</protein>
<dbReference type="InterPro" id="IPR029058">
    <property type="entry name" value="AB_hydrolase_fold"/>
</dbReference>
<feature type="domain" description="Alpha/beta hydrolase fold-3" evidence="3">
    <location>
        <begin position="90"/>
        <end position="303"/>
    </location>
</feature>
<feature type="compositionally biased region" description="Low complexity" evidence="2">
    <location>
        <begin position="26"/>
        <end position="37"/>
    </location>
</feature>
<evidence type="ECO:0000313" key="4">
    <source>
        <dbReference type="EMBL" id="KAF9880877.1"/>
    </source>
</evidence>
<dbReference type="PANTHER" id="PTHR48081">
    <property type="entry name" value="AB HYDROLASE SUPERFAMILY PROTEIN C4A8.06C"/>
    <property type="match status" value="1"/>
</dbReference>
<dbReference type="SUPFAM" id="SSF53474">
    <property type="entry name" value="alpha/beta-Hydrolases"/>
    <property type="match status" value="1"/>
</dbReference>
<evidence type="ECO:0000256" key="1">
    <source>
        <dbReference type="ARBA" id="ARBA00022801"/>
    </source>
</evidence>
<dbReference type="Proteomes" id="UP000781932">
    <property type="component" value="Unassembled WGS sequence"/>
</dbReference>
<gene>
    <name evidence="4" type="ORF">CkaCkLH20_01919</name>
</gene>
<comment type="caution">
    <text evidence="4">The sequence shown here is derived from an EMBL/GenBank/DDBJ whole genome shotgun (WGS) entry which is preliminary data.</text>
</comment>
<dbReference type="InterPro" id="IPR013094">
    <property type="entry name" value="AB_hydrolase_3"/>
</dbReference>
<proteinExistence type="predicted"/>
<accession>A0A9P6LQM0</accession>
<dbReference type="EMBL" id="JAATWM020000004">
    <property type="protein sequence ID" value="KAF9880877.1"/>
    <property type="molecule type" value="Genomic_DNA"/>
</dbReference>
<name>A0A9P6LQM0_9PEZI</name>
<feature type="region of interest" description="Disordered" evidence="2">
    <location>
        <begin position="21"/>
        <end position="43"/>
    </location>
</feature>
<dbReference type="GeneID" id="62157712"/>
<dbReference type="InterPro" id="IPR050300">
    <property type="entry name" value="GDXG_lipolytic_enzyme"/>
</dbReference>
<dbReference type="PANTHER" id="PTHR48081:SF8">
    <property type="entry name" value="ALPHA_BETA HYDROLASE FOLD-3 DOMAIN-CONTAINING PROTEIN-RELATED"/>
    <property type="match status" value="1"/>
</dbReference>
<dbReference type="RefSeq" id="XP_038750338.1">
    <property type="nucleotide sequence ID" value="XM_038884638.1"/>
</dbReference>